<dbReference type="GO" id="GO:0003774">
    <property type="term" value="F:cytoskeletal motor activity"/>
    <property type="evidence" value="ECO:0007669"/>
    <property type="project" value="InterPro"/>
</dbReference>
<evidence type="ECO:0000256" key="10">
    <source>
        <dbReference type="SAM" id="Coils"/>
    </source>
</evidence>
<dbReference type="EMBL" id="FXTP01000011">
    <property type="protein sequence ID" value="SMO81719.1"/>
    <property type="molecule type" value="Genomic_DNA"/>
</dbReference>
<dbReference type="Pfam" id="PF01706">
    <property type="entry name" value="FliG_C"/>
    <property type="match status" value="1"/>
</dbReference>
<dbReference type="Pfam" id="PF14842">
    <property type="entry name" value="FliG_N"/>
    <property type="match status" value="1"/>
</dbReference>
<keyword evidence="15" id="KW-1185">Reference proteome</keyword>
<evidence type="ECO:0000259" key="13">
    <source>
        <dbReference type="Pfam" id="PF14842"/>
    </source>
</evidence>
<evidence type="ECO:0000259" key="12">
    <source>
        <dbReference type="Pfam" id="PF14841"/>
    </source>
</evidence>
<keyword evidence="5" id="KW-1003">Cell membrane</keyword>
<name>A0A521ECT6_9BACT</name>
<evidence type="ECO:0000256" key="1">
    <source>
        <dbReference type="ARBA" id="ARBA00004117"/>
    </source>
</evidence>
<keyword evidence="14" id="KW-0969">Cilium</keyword>
<protein>
    <recommendedName>
        <fullName evidence="4">Flagellar motor switch protein FliG</fullName>
    </recommendedName>
</protein>
<dbReference type="PANTHER" id="PTHR30534:SF0">
    <property type="entry name" value="FLAGELLAR MOTOR SWITCH PROTEIN FLIG"/>
    <property type="match status" value="1"/>
</dbReference>
<evidence type="ECO:0000256" key="9">
    <source>
        <dbReference type="ARBA" id="ARBA00023143"/>
    </source>
</evidence>
<evidence type="ECO:0000256" key="6">
    <source>
        <dbReference type="ARBA" id="ARBA00022500"/>
    </source>
</evidence>
<dbReference type="GO" id="GO:0005886">
    <property type="term" value="C:plasma membrane"/>
    <property type="evidence" value="ECO:0007669"/>
    <property type="project" value="UniProtKB-SubCell"/>
</dbReference>
<feature type="domain" description="Flagellar motor switch protein FliG C-terminal" evidence="11">
    <location>
        <begin position="231"/>
        <end position="337"/>
    </location>
</feature>
<evidence type="ECO:0000256" key="3">
    <source>
        <dbReference type="ARBA" id="ARBA00010299"/>
    </source>
</evidence>
<dbReference type="GO" id="GO:0006935">
    <property type="term" value="P:chemotaxis"/>
    <property type="evidence" value="ECO:0007669"/>
    <property type="project" value="UniProtKB-KW"/>
</dbReference>
<dbReference type="GO" id="GO:0009425">
    <property type="term" value="C:bacterial-type flagellum basal body"/>
    <property type="evidence" value="ECO:0007669"/>
    <property type="project" value="UniProtKB-SubCell"/>
</dbReference>
<organism evidence="14 15">
    <name type="scientific">Gracilimonas mengyeensis</name>
    <dbReference type="NCBI Taxonomy" id="1302730"/>
    <lineage>
        <taxon>Bacteria</taxon>
        <taxon>Pseudomonadati</taxon>
        <taxon>Balneolota</taxon>
        <taxon>Balneolia</taxon>
        <taxon>Balneolales</taxon>
        <taxon>Balneolaceae</taxon>
        <taxon>Gracilimonas</taxon>
    </lineage>
</organism>
<dbReference type="Gene3D" id="1.10.220.30">
    <property type="match status" value="3"/>
</dbReference>
<keyword evidence="8" id="KW-0472">Membrane</keyword>
<dbReference type="OrthoDB" id="9780302at2"/>
<evidence type="ECO:0000256" key="8">
    <source>
        <dbReference type="ARBA" id="ARBA00023136"/>
    </source>
</evidence>
<dbReference type="InterPro" id="IPR023087">
    <property type="entry name" value="Flg_Motor_Flig_C"/>
</dbReference>
<evidence type="ECO:0000259" key="11">
    <source>
        <dbReference type="Pfam" id="PF01706"/>
    </source>
</evidence>
<keyword evidence="10" id="KW-0175">Coiled coil</keyword>
<keyword evidence="14" id="KW-0966">Cell projection</keyword>
<feature type="domain" description="Flagellar motor switch protein FliG N-terminal" evidence="13">
    <location>
        <begin position="18"/>
        <end position="120"/>
    </location>
</feature>
<dbReference type="GO" id="GO:0071973">
    <property type="term" value="P:bacterial-type flagellum-dependent cell motility"/>
    <property type="evidence" value="ECO:0007669"/>
    <property type="project" value="InterPro"/>
</dbReference>
<evidence type="ECO:0000256" key="4">
    <source>
        <dbReference type="ARBA" id="ARBA00021870"/>
    </source>
</evidence>
<dbReference type="RefSeq" id="WP_142455107.1">
    <property type="nucleotide sequence ID" value="NZ_FXTP01000011.1"/>
</dbReference>
<feature type="domain" description="Flagellar motor switch protein FliG middle" evidence="12">
    <location>
        <begin position="131"/>
        <end position="201"/>
    </location>
</feature>
<proteinExistence type="inferred from homology"/>
<dbReference type="PANTHER" id="PTHR30534">
    <property type="entry name" value="FLAGELLAR MOTOR SWITCH PROTEIN FLIG"/>
    <property type="match status" value="1"/>
</dbReference>
<comment type="subcellular location">
    <subcellularLocation>
        <location evidence="1">Bacterial flagellum basal body</location>
    </subcellularLocation>
    <subcellularLocation>
        <location evidence="2">Cell membrane</location>
        <topology evidence="2">Peripheral membrane protein</topology>
        <orientation evidence="2">Cytoplasmic side</orientation>
    </subcellularLocation>
</comment>
<keyword evidence="7" id="KW-0283">Flagellar rotation</keyword>
<dbReference type="PRINTS" id="PR00954">
    <property type="entry name" value="FLGMOTORFLIG"/>
</dbReference>
<evidence type="ECO:0000313" key="14">
    <source>
        <dbReference type="EMBL" id="SMO81719.1"/>
    </source>
</evidence>
<sequence>MPVDNRNKKNKVIGDYSELTGMQKIAVLVMSVGLKSSATMMKTMSKKEVEDITLEIARLKGVRGEIVDAVLEEFYNLMQVKSQMVNGGVEYAQELLEQMGDTADKDNILKRLKSHSGSTVFEEFQESKISHIANFIQNEHPQVAALIFSQLNIERSAEILGLLEPKMQTEIIYRLASMDKISSEVIEEIEEVIKEHMGGMDTMGDRVKSGTNIVAQILNGAEITVERHVLEEITNRDYQMASDIKEQMFLFEDILHFDDRTVQLIINEMEKADLVMGLKGVNDDLSNKFLRNMSNRAADMLREDMEALGPVPLKDVKEAQQRIIKKIKELEEEGQITTRKMDEEEVVE</sequence>
<keyword evidence="6" id="KW-0145">Chemotaxis</keyword>
<evidence type="ECO:0000256" key="2">
    <source>
        <dbReference type="ARBA" id="ARBA00004413"/>
    </source>
</evidence>
<reference evidence="14 15" key="1">
    <citation type="submission" date="2017-05" db="EMBL/GenBank/DDBJ databases">
        <authorList>
            <person name="Varghese N."/>
            <person name="Submissions S."/>
        </authorList>
    </citation>
    <scope>NUCLEOTIDE SEQUENCE [LARGE SCALE GENOMIC DNA]</scope>
    <source>
        <strain evidence="14 15">DSM 21985</strain>
    </source>
</reference>
<keyword evidence="9" id="KW-0975">Bacterial flagellum</keyword>
<dbReference type="SUPFAM" id="SSF48029">
    <property type="entry name" value="FliG"/>
    <property type="match status" value="2"/>
</dbReference>
<dbReference type="Pfam" id="PF14841">
    <property type="entry name" value="FliG_M"/>
    <property type="match status" value="1"/>
</dbReference>
<evidence type="ECO:0000256" key="7">
    <source>
        <dbReference type="ARBA" id="ARBA00022779"/>
    </source>
</evidence>
<gene>
    <name evidence="14" type="ORF">SAMN06265219_111113</name>
</gene>
<accession>A0A521ECT6</accession>
<dbReference type="InterPro" id="IPR000090">
    <property type="entry name" value="Flg_Motor_Flig"/>
</dbReference>
<feature type="coiled-coil region" evidence="10">
    <location>
        <begin position="313"/>
        <end position="347"/>
    </location>
</feature>
<dbReference type="PIRSF" id="PIRSF003161">
    <property type="entry name" value="FliG"/>
    <property type="match status" value="1"/>
</dbReference>
<evidence type="ECO:0000313" key="15">
    <source>
        <dbReference type="Proteomes" id="UP000317557"/>
    </source>
</evidence>
<comment type="similarity">
    <text evidence="3">Belongs to the FliG family.</text>
</comment>
<evidence type="ECO:0000256" key="5">
    <source>
        <dbReference type="ARBA" id="ARBA00022475"/>
    </source>
</evidence>
<dbReference type="Proteomes" id="UP000317557">
    <property type="component" value="Unassembled WGS sequence"/>
</dbReference>
<dbReference type="AlphaFoldDB" id="A0A521ECT6"/>
<dbReference type="InterPro" id="IPR032779">
    <property type="entry name" value="FliG_M"/>
</dbReference>
<keyword evidence="14" id="KW-0282">Flagellum</keyword>
<dbReference type="NCBIfam" id="TIGR00207">
    <property type="entry name" value="fliG"/>
    <property type="match status" value="1"/>
</dbReference>
<dbReference type="InterPro" id="IPR028263">
    <property type="entry name" value="FliG_N"/>
</dbReference>
<dbReference type="InterPro" id="IPR011002">
    <property type="entry name" value="FliG_a-hlx"/>
</dbReference>